<evidence type="ECO:0000313" key="3">
    <source>
        <dbReference type="Proteomes" id="UP000433788"/>
    </source>
</evidence>
<dbReference type="EMBL" id="WJPP01000005">
    <property type="protein sequence ID" value="MRH79026.1"/>
    <property type="molecule type" value="Genomic_DNA"/>
</dbReference>
<evidence type="ECO:0000259" key="1">
    <source>
        <dbReference type="Pfam" id="PF00534"/>
    </source>
</evidence>
<keyword evidence="3" id="KW-1185">Reference proteome</keyword>
<proteinExistence type="predicted"/>
<organism evidence="2 3">
    <name type="scientific">Spiribacter salilacus</name>
    <dbReference type="NCBI Taxonomy" id="2664894"/>
    <lineage>
        <taxon>Bacteria</taxon>
        <taxon>Pseudomonadati</taxon>
        <taxon>Pseudomonadota</taxon>
        <taxon>Gammaproteobacteria</taxon>
        <taxon>Chromatiales</taxon>
        <taxon>Ectothiorhodospiraceae</taxon>
        <taxon>Spiribacter</taxon>
    </lineage>
</organism>
<name>A0A6N7QRF0_9GAMM</name>
<reference evidence="2 3" key="1">
    <citation type="submission" date="2019-11" db="EMBL/GenBank/DDBJ databases">
        <authorList>
            <person name="Zhang X.Y."/>
        </authorList>
    </citation>
    <scope>NUCLEOTIDE SEQUENCE [LARGE SCALE GENOMIC DNA]</scope>
    <source>
        <strain evidence="2 3">C176</strain>
    </source>
</reference>
<dbReference type="Gene3D" id="3.40.50.2000">
    <property type="entry name" value="Glycogen Phosphorylase B"/>
    <property type="match status" value="1"/>
</dbReference>
<comment type="caution">
    <text evidence="2">The sequence shown here is derived from an EMBL/GenBank/DDBJ whole genome shotgun (WGS) entry which is preliminary data.</text>
</comment>
<dbReference type="GO" id="GO:0016757">
    <property type="term" value="F:glycosyltransferase activity"/>
    <property type="evidence" value="ECO:0007669"/>
    <property type="project" value="InterPro"/>
</dbReference>
<keyword evidence="2" id="KW-0808">Transferase</keyword>
<dbReference type="InterPro" id="IPR001296">
    <property type="entry name" value="Glyco_trans_1"/>
</dbReference>
<dbReference type="GO" id="GO:1901135">
    <property type="term" value="P:carbohydrate derivative metabolic process"/>
    <property type="evidence" value="ECO:0007669"/>
    <property type="project" value="UniProtKB-ARBA"/>
</dbReference>
<accession>A0A6N7QRF0</accession>
<dbReference type="AlphaFoldDB" id="A0A6N7QRF0"/>
<dbReference type="Pfam" id="PF00534">
    <property type="entry name" value="Glycos_transf_1"/>
    <property type="match status" value="1"/>
</dbReference>
<dbReference type="PANTHER" id="PTHR12526:SF634">
    <property type="entry name" value="BLL3361 PROTEIN"/>
    <property type="match status" value="1"/>
</dbReference>
<evidence type="ECO:0000313" key="2">
    <source>
        <dbReference type="EMBL" id="MRH79026.1"/>
    </source>
</evidence>
<dbReference type="SUPFAM" id="SSF53756">
    <property type="entry name" value="UDP-Glycosyltransferase/glycogen phosphorylase"/>
    <property type="match status" value="1"/>
</dbReference>
<dbReference type="Proteomes" id="UP000433788">
    <property type="component" value="Unassembled WGS sequence"/>
</dbReference>
<feature type="domain" description="Glycosyl transferase family 1" evidence="1">
    <location>
        <begin position="170"/>
        <end position="335"/>
    </location>
</feature>
<dbReference type="CDD" id="cd03801">
    <property type="entry name" value="GT4_PimA-like"/>
    <property type="match status" value="1"/>
</dbReference>
<protein>
    <submittedName>
        <fullName evidence="2">Glycosyltransferase</fullName>
    </submittedName>
</protein>
<dbReference type="RefSeq" id="WP_153720071.1">
    <property type="nucleotide sequence ID" value="NZ_WJPP01000005.1"/>
</dbReference>
<sequence>MKILYVAGREAEYSRTRIVIAALRARGHDLTLCLPPDRRFRHYPSLAWQVFRNAGQCDVVLVGFYGQLLLPLVWLATRKPIVFDTYITTYDTMVFDRAKAKPGSLKAWLYGLSDRLSYRLARISILDSQHVIDHFGRLFNCSTHKLRRLFLAVDDTVLHPRTETPSPATLPTPEKPLLVHFHGEYTPFHGVSTIIQAAKILQDAAEPVVFQVVGKGITYEQDRALAAELGVANIRFIDPVPYPDLADLMDKADICLGIFGNNHRAELVITNKVVEAIGMRKPLITRDNAPVRELLTHDETAYLVPPANPEALAQAIRTLGTDPAKRDAMAQAGYARFLEYGTISQLGAGFDRILNDL</sequence>
<dbReference type="PANTHER" id="PTHR12526">
    <property type="entry name" value="GLYCOSYLTRANSFERASE"/>
    <property type="match status" value="1"/>
</dbReference>
<gene>
    <name evidence="2" type="ORF">GH984_09965</name>
</gene>